<dbReference type="CDD" id="cd13442">
    <property type="entry name" value="CDI_toxin_Bp1026b-like"/>
    <property type="match status" value="1"/>
</dbReference>
<keyword evidence="4" id="KW-1185">Reference proteome</keyword>
<feature type="compositionally biased region" description="Low complexity" evidence="1">
    <location>
        <begin position="10"/>
        <end position="32"/>
    </location>
</feature>
<gene>
    <name evidence="3" type="ORF">BJY16_008564</name>
</gene>
<dbReference type="AlphaFoldDB" id="A0A7W7H6W3"/>
<proteinExistence type="predicted"/>
<feature type="compositionally biased region" description="Basic and acidic residues" evidence="1">
    <location>
        <begin position="116"/>
        <end position="129"/>
    </location>
</feature>
<dbReference type="InterPro" id="IPR033806">
    <property type="entry name" value="CDI_toxin_Bp1026b-like"/>
</dbReference>
<feature type="domain" description="tRNA nuclease CdiA C-terminal" evidence="2">
    <location>
        <begin position="126"/>
        <end position="205"/>
    </location>
</feature>
<name>A0A7W7H6W3_9ACTN</name>
<organism evidence="3 4">
    <name type="scientific">Actinoplanes octamycinicus</name>
    <dbReference type="NCBI Taxonomy" id="135948"/>
    <lineage>
        <taxon>Bacteria</taxon>
        <taxon>Bacillati</taxon>
        <taxon>Actinomycetota</taxon>
        <taxon>Actinomycetes</taxon>
        <taxon>Micromonosporales</taxon>
        <taxon>Micromonosporaceae</taxon>
        <taxon>Actinoplanes</taxon>
    </lineage>
</organism>
<accession>A0A7W7H6W3</accession>
<dbReference type="InterPro" id="IPR040559">
    <property type="entry name" value="CdiA_C"/>
</dbReference>
<dbReference type="Pfam" id="PF18451">
    <property type="entry name" value="CdiA_C"/>
    <property type="match status" value="1"/>
</dbReference>
<sequence>MARPNKTRHSGSSGNRPGPRSVSKGQDGAAHAGGRGRSRGKSAPSHARYPVDPTTTHPTGPSDGVPTGKRTIIEPGQGEEGRRSIGRENAIADLLATKGYVTHQNPSSEEVAQARQNHDDHGDPGKEPDYLIEGRVFDCYSPNPATSTRNAWSYVEDKVQREQTQRVIIDLKEWRGDLSSIAPQFHNWDIPGLKEVKIVTPDEEIIQILP</sequence>
<evidence type="ECO:0000256" key="1">
    <source>
        <dbReference type="SAM" id="MobiDB-lite"/>
    </source>
</evidence>
<evidence type="ECO:0000313" key="4">
    <source>
        <dbReference type="Proteomes" id="UP000546162"/>
    </source>
</evidence>
<evidence type="ECO:0000259" key="2">
    <source>
        <dbReference type="Pfam" id="PF18451"/>
    </source>
</evidence>
<dbReference type="Proteomes" id="UP000546162">
    <property type="component" value="Unassembled WGS sequence"/>
</dbReference>
<protein>
    <recommendedName>
        <fullName evidence="2">tRNA nuclease CdiA C-terminal domain-containing protein</fullName>
    </recommendedName>
</protein>
<reference evidence="3 4" key="1">
    <citation type="submission" date="2020-08" db="EMBL/GenBank/DDBJ databases">
        <title>Sequencing the genomes of 1000 actinobacteria strains.</title>
        <authorList>
            <person name="Klenk H.-P."/>
        </authorList>
    </citation>
    <scope>NUCLEOTIDE SEQUENCE [LARGE SCALE GENOMIC DNA]</scope>
    <source>
        <strain evidence="3 4">DSM 45809</strain>
    </source>
</reference>
<comment type="caution">
    <text evidence="3">The sequence shown here is derived from an EMBL/GenBank/DDBJ whole genome shotgun (WGS) entry which is preliminary data.</text>
</comment>
<dbReference type="GO" id="GO:0004549">
    <property type="term" value="F:tRNA-specific ribonuclease activity"/>
    <property type="evidence" value="ECO:0007669"/>
    <property type="project" value="InterPro"/>
</dbReference>
<evidence type="ECO:0000313" key="3">
    <source>
        <dbReference type="EMBL" id="MBB4745105.1"/>
    </source>
</evidence>
<feature type="region of interest" description="Disordered" evidence="1">
    <location>
        <begin position="1"/>
        <end position="129"/>
    </location>
</feature>
<dbReference type="RefSeq" id="WP_185045391.1">
    <property type="nucleotide sequence ID" value="NZ_BAABFG010000005.1"/>
</dbReference>
<dbReference type="Gene3D" id="3.40.1350.120">
    <property type="match status" value="1"/>
</dbReference>
<dbReference type="EMBL" id="JACHNB010000001">
    <property type="protein sequence ID" value="MBB4745105.1"/>
    <property type="molecule type" value="Genomic_DNA"/>
</dbReference>